<dbReference type="RefSeq" id="XP_041216280.1">
    <property type="nucleotide sequence ID" value="XM_041363498.1"/>
</dbReference>
<organism evidence="2 3">
    <name type="scientific">Suillus fuscotomentosus</name>
    <dbReference type="NCBI Taxonomy" id="1912939"/>
    <lineage>
        <taxon>Eukaryota</taxon>
        <taxon>Fungi</taxon>
        <taxon>Dikarya</taxon>
        <taxon>Basidiomycota</taxon>
        <taxon>Agaricomycotina</taxon>
        <taxon>Agaricomycetes</taxon>
        <taxon>Agaricomycetidae</taxon>
        <taxon>Boletales</taxon>
        <taxon>Suillineae</taxon>
        <taxon>Suillaceae</taxon>
        <taxon>Suillus</taxon>
    </lineage>
</organism>
<protein>
    <submittedName>
        <fullName evidence="2">Uncharacterized protein</fullName>
    </submittedName>
</protein>
<dbReference type="GeneID" id="64657796"/>
<dbReference type="Proteomes" id="UP001195769">
    <property type="component" value="Unassembled WGS sequence"/>
</dbReference>
<reference evidence="2" key="1">
    <citation type="journal article" date="2020" name="New Phytol.">
        <title>Comparative genomics reveals dynamic genome evolution in host specialist ectomycorrhizal fungi.</title>
        <authorList>
            <person name="Lofgren L.A."/>
            <person name="Nguyen N.H."/>
            <person name="Vilgalys R."/>
            <person name="Ruytinx J."/>
            <person name="Liao H.L."/>
            <person name="Branco S."/>
            <person name="Kuo A."/>
            <person name="LaButti K."/>
            <person name="Lipzen A."/>
            <person name="Andreopoulos W."/>
            <person name="Pangilinan J."/>
            <person name="Riley R."/>
            <person name="Hundley H."/>
            <person name="Na H."/>
            <person name="Barry K."/>
            <person name="Grigoriev I.V."/>
            <person name="Stajich J.E."/>
            <person name="Kennedy P.G."/>
        </authorList>
    </citation>
    <scope>NUCLEOTIDE SEQUENCE</scope>
    <source>
        <strain evidence="2">FC203</strain>
    </source>
</reference>
<evidence type="ECO:0000256" key="1">
    <source>
        <dbReference type="SAM" id="Coils"/>
    </source>
</evidence>
<gene>
    <name evidence="2" type="ORF">F5891DRAFT_1089770</name>
</gene>
<evidence type="ECO:0000313" key="2">
    <source>
        <dbReference type="EMBL" id="KAG1884507.1"/>
    </source>
</evidence>
<proteinExistence type="predicted"/>
<keyword evidence="3" id="KW-1185">Reference proteome</keyword>
<sequence>MSLKQGRSFTSRWLATLFRPFMSEPPPDLICLRFQLPQSIITPTMSVREWSSWMAKSVEDLENRYQSCPLNRIEYCKCAEGAEHEFLVFYFRHWSSSSAEAVVCADRTVHPRQNCSSAQSELLSPSSFETNALDHVYLLGPPRNAASFLNDRFPRYNTLCTLRFLDPAPSALQISVVLSLVHRQAPSYHLYGEQCYWFSHTSWMSLAKIFPNNQELCNNHNARCRYRGIAVGLSDQGFKAVVAAYELEWQNTLDILQGEILRRAAPIRRLEEETERLRAQEVENAHIREAMEVENAQLREAMMQREHQAQAEIEELRAKLHTALACRTADI</sequence>
<dbReference type="AlphaFoldDB" id="A0AAD4DPG4"/>
<comment type="caution">
    <text evidence="2">The sequence shown here is derived from an EMBL/GenBank/DDBJ whole genome shotgun (WGS) entry which is preliminary data.</text>
</comment>
<evidence type="ECO:0000313" key="3">
    <source>
        <dbReference type="Proteomes" id="UP001195769"/>
    </source>
</evidence>
<feature type="coiled-coil region" evidence="1">
    <location>
        <begin position="270"/>
        <end position="319"/>
    </location>
</feature>
<dbReference type="EMBL" id="JABBWK010000401">
    <property type="protein sequence ID" value="KAG1884507.1"/>
    <property type="molecule type" value="Genomic_DNA"/>
</dbReference>
<keyword evidence="1" id="KW-0175">Coiled coil</keyword>
<accession>A0AAD4DPG4</accession>
<name>A0AAD4DPG4_9AGAM</name>